<dbReference type="Proteomes" id="UP000076532">
    <property type="component" value="Unassembled WGS sequence"/>
</dbReference>
<evidence type="ECO:0000256" key="1">
    <source>
        <dbReference type="SAM" id="MobiDB-lite"/>
    </source>
</evidence>
<protein>
    <submittedName>
        <fullName evidence="2">Uncharacterized protein</fullName>
    </submittedName>
</protein>
<organism evidence="2 3">
    <name type="scientific">Athelia psychrophila</name>
    <dbReference type="NCBI Taxonomy" id="1759441"/>
    <lineage>
        <taxon>Eukaryota</taxon>
        <taxon>Fungi</taxon>
        <taxon>Dikarya</taxon>
        <taxon>Basidiomycota</taxon>
        <taxon>Agaricomycotina</taxon>
        <taxon>Agaricomycetes</taxon>
        <taxon>Agaricomycetidae</taxon>
        <taxon>Atheliales</taxon>
        <taxon>Atheliaceae</taxon>
        <taxon>Athelia</taxon>
    </lineage>
</organism>
<evidence type="ECO:0000313" key="2">
    <source>
        <dbReference type="EMBL" id="KZP19145.1"/>
    </source>
</evidence>
<dbReference type="EMBL" id="KV417566">
    <property type="protein sequence ID" value="KZP19145.1"/>
    <property type="molecule type" value="Genomic_DNA"/>
</dbReference>
<evidence type="ECO:0000313" key="3">
    <source>
        <dbReference type="Proteomes" id="UP000076532"/>
    </source>
</evidence>
<accession>A0A166HRA3</accession>
<sequence>MSFLCRVMFPRVCVREGRRKAQECGTDAVFVPALTRAVVCFSALVPEHRSVPGLRGGHARAAPRHVLVGLGRRVAVQAERDKALSGLPAAAVRAEARGVRAARPLGVEAALAHAAPAEGRVGVQARVSGEAHAAGAGRSSSGLARLGRTRLIGHAHALGHAERPLVARGPGVARGHAEEAEERRATGDAPGQTVEDTPVVRALLTHEARWVSVWARVCDECESGKWWLSTREREVEPTHEAAVGAQEAAAAPAVAVLPVGRKAAVVPGTGYRGIDIEREDWGRASASMFRRRFWRW</sequence>
<name>A0A166HRA3_9AGAM</name>
<feature type="compositionally biased region" description="Basic and acidic residues" evidence="1">
    <location>
        <begin position="175"/>
        <end position="186"/>
    </location>
</feature>
<reference evidence="2 3" key="1">
    <citation type="journal article" date="2016" name="Mol. Biol. Evol.">
        <title>Comparative Genomics of Early-Diverging Mushroom-Forming Fungi Provides Insights into the Origins of Lignocellulose Decay Capabilities.</title>
        <authorList>
            <person name="Nagy L.G."/>
            <person name="Riley R."/>
            <person name="Tritt A."/>
            <person name="Adam C."/>
            <person name="Daum C."/>
            <person name="Floudas D."/>
            <person name="Sun H."/>
            <person name="Yadav J.S."/>
            <person name="Pangilinan J."/>
            <person name="Larsson K.H."/>
            <person name="Matsuura K."/>
            <person name="Barry K."/>
            <person name="Labutti K."/>
            <person name="Kuo R."/>
            <person name="Ohm R.A."/>
            <person name="Bhattacharya S.S."/>
            <person name="Shirouzu T."/>
            <person name="Yoshinaga Y."/>
            <person name="Martin F.M."/>
            <person name="Grigoriev I.V."/>
            <person name="Hibbett D.S."/>
        </authorList>
    </citation>
    <scope>NUCLEOTIDE SEQUENCE [LARGE SCALE GENOMIC DNA]</scope>
    <source>
        <strain evidence="2 3">CBS 109695</strain>
    </source>
</reference>
<feature type="region of interest" description="Disordered" evidence="1">
    <location>
        <begin position="162"/>
        <end position="195"/>
    </location>
</feature>
<gene>
    <name evidence="2" type="ORF">FIBSPDRAFT_955684</name>
</gene>
<dbReference type="AlphaFoldDB" id="A0A166HRA3"/>
<keyword evidence="3" id="KW-1185">Reference proteome</keyword>
<proteinExistence type="predicted"/>